<dbReference type="InterPro" id="IPR052751">
    <property type="entry name" value="Plant_MAPKKK"/>
</dbReference>
<dbReference type="InterPro" id="IPR000719">
    <property type="entry name" value="Prot_kinase_dom"/>
</dbReference>
<dbReference type="Gene3D" id="1.10.510.10">
    <property type="entry name" value="Transferase(Phosphotransferase) domain 1"/>
    <property type="match status" value="1"/>
</dbReference>
<feature type="domain" description="Protein kinase" evidence="2">
    <location>
        <begin position="1"/>
        <end position="254"/>
    </location>
</feature>
<comment type="caution">
    <text evidence="3">The sequence shown here is derived from an EMBL/GenBank/DDBJ whole genome shotgun (WGS) entry which is preliminary data.</text>
</comment>
<name>A0ABR1H1K4_9HYPO</name>
<evidence type="ECO:0000259" key="2">
    <source>
        <dbReference type="PROSITE" id="PS50011"/>
    </source>
</evidence>
<accession>A0ABR1H1K4</accession>
<keyword evidence="4" id="KW-1185">Reference proteome</keyword>
<dbReference type="Proteomes" id="UP001498476">
    <property type="component" value="Unassembled WGS sequence"/>
</dbReference>
<dbReference type="SUPFAM" id="SSF56112">
    <property type="entry name" value="Protein kinase-like (PK-like)"/>
    <property type="match status" value="1"/>
</dbReference>
<gene>
    <name evidence="3" type="ORF">QQX98_006281</name>
</gene>
<evidence type="ECO:0000313" key="4">
    <source>
        <dbReference type="Proteomes" id="UP001498476"/>
    </source>
</evidence>
<dbReference type="PANTHER" id="PTHR48011">
    <property type="entry name" value="CCR4-NOT TRANSCRIPTIONAL COMPLEX SUBUNIT CAF120-RELATED"/>
    <property type="match status" value="1"/>
</dbReference>
<dbReference type="SMART" id="SM00220">
    <property type="entry name" value="S_TKc"/>
    <property type="match status" value="1"/>
</dbReference>
<dbReference type="PANTHER" id="PTHR48011:SF4">
    <property type="entry name" value="MITOGEN-ACTIVATED PROTEIN KINASE KINASE KINASE 19"/>
    <property type="match status" value="1"/>
</dbReference>
<dbReference type="PROSITE" id="PS50011">
    <property type="entry name" value="PROTEIN_KINASE_DOM"/>
    <property type="match status" value="1"/>
</dbReference>
<feature type="compositionally biased region" description="Basic residues" evidence="1">
    <location>
        <begin position="419"/>
        <end position="429"/>
    </location>
</feature>
<feature type="compositionally biased region" description="Basic and acidic residues" evidence="1">
    <location>
        <begin position="442"/>
        <end position="453"/>
    </location>
</feature>
<protein>
    <recommendedName>
        <fullName evidence="2">Protein kinase domain-containing protein</fullName>
    </recommendedName>
</protein>
<dbReference type="EMBL" id="JAZAVJ010000092">
    <property type="protein sequence ID" value="KAK7414956.1"/>
    <property type="molecule type" value="Genomic_DNA"/>
</dbReference>
<organism evidence="3 4">
    <name type="scientific">Neonectria punicea</name>
    <dbReference type="NCBI Taxonomy" id="979145"/>
    <lineage>
        <taxon>Eukaryota</taxon>
        <taxon>Fungi</taxon>
        <taxon>Dikarya</taxon>
        <taxon>Ascomycota</taxon>
        <taxon>Pezizomycotina</taxon>
        <taxon>Sordariomycetes</taxon>
        <taxon>Hypocreomycetidae</taxon>
        <taxon>Hypocreales</taxon>
        <taxon>Nectriaceae</taxon>
        <taxon>Neonectria</taxon>
    </lineage>
</organism>
<evidence type="ECO:0000313" key="3">
    <source>
        <dbReference type="EMBL" id="KAK7414956.1"/>
    </source>
</evidence>
<reference evidence="3 4" key="1">
    <citation type="journal article" date="2025" name="Microbiol. Resour. Announc.">
        <title>Draft genome sequences for Neonectria magnoliae and Neonectria punicea, canker pathogens of Liriodendron tulipifera and Acer saccharum in West Virginia.</title>
        <authorList>
            <person name="Petronek H.M."/>
            <person name="Kasson M.T."/>
            <person name="Metheny A.M."/>
            <person name="Stauder C.M."/>
            <person name="Lovett B."/>
            <person name="Lynch S.C."/>
            <person name="Garnas J.R."/>
            <person name="Kasson L.R."/>
            <person name="Stajich J.E."/>
        </authorList>
    </citation>
    <scope>NUCLEOTIDE SEQUENCE [LARGE SCALE GENOMIC DNA]</scope>
    <source>
        <strain evidence="3 4">NRRL 64653</strain>
    </source>
</reference>
<dbReference type="Gene3D" id="3.30.200.20">
    <property type="entry name" value="Phosphorylase Kinase, domain 1"/>
    <property type="match status" value="1"/>
</dbReference>
<dbReference type="InterPro" id="IPR011009">
    <property type="entry name" value="Kinase-like_dom_sf"/>
</dbReference>
<proteinExistence type="predicted"/>
<evidence type="ECO:0000256" key="1">
    <source>
        <dbReference type="SAM" id="MobiDB-lite"/>
    </source>
</evidence>
<feature type="region of interest" description="Disordered" evidence="1">
    <location>
        <begin position="318"/>
        <end position="475"/>
    </location>
</feature>
<dbReference type="Pfam" id="PF00069">
    <property type="entry name" value="Pkinase"/>
    <property type="match status" value="1"/>
</dbReference>
<sequence>MAARQDTLNRRVSDLVVESRIEATWDPRSGQTTQILTAVGTSARQRRLKTEETWTRKRVLGNGAFGTVWPEEATATDGSGSSDRIPKLRAVKEIRKRPNEPASDFHRELEAIAKFSHESPAWWVKIGDFGISKRVEGSAALTTMEFGTRGYMAPEMLGIYTNRRQERASSGSAITPAVDVWAVGEIAHRMLTHKSTFTPEGDVWSYVKEGSSFPVHELKNVGASAQSISFIQGAMAAASRNRLTAEEATKHAWLRSHEFIEETESRSSSESNREMTPTDLALLLQKASGAWTSEVKTPGMARDESNGISDDLVVEESHAAESQYATEVSPEADDGTPASLVTQPTDDGHEDESVVLQKPRRRRRNFAASVADASESSKDPKPSRHLAHKSSINNRKLPQADKDAIQRLVLPKPNASRGQQRKSKKRNFKRGSSPSMLTAEAAQRRMLEIEKESLPSTTRAPQASRVMQHADQDNALRKKVERPIDPLGRESHRAKDHWALLWKSLMPVLHLLSQRGYQASGHDYLT</sequence>